<evidence type="ECO:0000256" key="1">
    <source>
        <dbReference type="ARBA" id="ARBA00010528"/>
    </source>
</evidence>
<name>A0A1F7HCG5_9BACT</name>
<sequence>MIEAPDVIFGVNASPKLIAQYIRVFLTNQRQGNAHVKTRGEVQASTRKIYRQKGTGRARHGAKSAPIFVGGGVAHGPKVKTFSLKLNKKQKRKALYYSLSLKLSSDKIAIINGLETMKGKTTNVKKALNDLEQLKSRKALLVYAQNEVKSGAMRSFLNLENIKPVNVRILNAYEVINADNIFFTKDGYEDFLKFRNVQ</sequence>
<evidence type="ECO:0000256" key="2">
    <source>
        <dbReference type="ARBA" id="ARBA00022980"/>
    </source>
</evidence>
<dbReference type="GO" id="GO:0006412">
    <property type="term" value="P:translation"/>
    <property type="evidence" value="ECO:0007669"/>
    <property type="project" value="InterPro"/>
</dbReference>
<comment type="similarity">
    <text evidence="1">Belongs to the universal ribosomal protein uL4 family.</text>
</comment>
<evidence type="ECO:0000256" key="4">
    <source>
        <dbReference type="ARBA" id="ARBA00035244"/>
    </source>
</evidence>
<keyword evidence="2 6" id="KW-0689">Ribosomal protein</keyword>
<evidence type="ECO:0000313" key="6">
    <source>
        <dbReference type="EMBL" id="OGK28684.1"/>
    </source>
</evidence>
<dbReference type="PANTHER" id="PTHR10746:SF6">
    <property type="entry name" value="LARGE RIBOSOMAL SUBUNIT PROTEIN UL4M"/>
    <property type="match status" value="1"/>
</dbReference>
<dbReference type="AlphaFoldDB" id="A0A1F7HCG5"/>
<evidence type="ECO:0000256" key="3">
    <source>
        <dbReference type="ARBA" id="ARBA00023274"/>
    </source>
</evidence>
<dbReference type="InterPro" id="IPR013005">
    <property type="entry name" value="Ribosomal_uL4-like"/>
</dbReference>
<dbReference type="InterPro" id="IPR023574">
    <property type="entry name" value="Ribosomal_uL4_dom_sf"/>
</dbReference>
<accession>A0A1F7HCG5</accession>
<reference evidence="6 7" key="1">
    <citation type="journal article" date="2016" name="Nat. Commun.">
        <title>Thousands of microbial genomes shed light on interconnected biogeochemical processes in an aquifer system.</title>
        <authorList>
            <person name="Anantharaman K."/>
            <person name="Brown C.T."/>
            <person name="Hug L.A."/>
            <person name="Sharon I."/>
            <person name="Castelle C.J."/>
            <person name="Probst A.J."/>
            <person name="Thomas B.C."/>
            <person name="Singh A."/>
            <person name="Wilkins M.J."/>
            <person name="Karaoz U."/>
            <person name="Brodie E.L."/>
            <person name="Williams K.H."/>
            <person name="Hubbard S.S."/>
            <person name="Banfield J.F."/>
        </authorList>
    </citation>
    <scope>NUCLEOTIDE SEQUENCE [LARGE SCALE GENOMIC DNA]</scope>
</reference>
<dbReference type="EMBL" id="MFZS01000033">
    <property type="protein sequence ID" value="OGK28684.1"/>
    <property type="molecule type" value="Genomic_DNA"/>
</dbReference>
<dbReference type="GO" id="GO:0003735">
    <property type="term" value="F:structural constituent of ribosome"/>
    <property type="evidence" value="ECO:0007669"/>
    <property type="project" value="InterPro"/>
</dbReference>
<dbReference type="InterPro" id="IPR002136">
    <property type="entry name" value="Ribosomal_uL4"/>
</dbReference>
<dbReference type="Pfam" id="PF00573">
    <property type="entry name" value="Ribosomal_L4"/>
    <property type="match status" value="1"/>
</dbReference>
<keyword evidence="3" id="KW-0687">Ribonucleoprotein</keyword>
<dbReference type="Proteomes" id="UP000177027">
    <property type="component" value="Unassembled WGS sequence"/>
</dbReference>
<proteinExistence type="inferred from homology"/>
<dbReference type="NCBIfam" id="TIGR03953">
    <property type="entry name" value="rplD_bact"/>
    <property type="match status" value="1"/>
</dbReference>
<dbReference type="GO" id="GO:1990904">
    <property type="term" value="C:ribonucleoprotein complex"/>
    <property type="evidence" value="ECO:0007669"/>
    <property type="project" value="UniProtKB-KW"/>
</dbReference>
<organism evidence="6 7">
    <name type="scientific">Candidatus Roizmanbacteria bacterium RIFCSPHIGHO2_02_FULL_40_9</name>
    <dbReference type="NCBI Taxonomy" id="1802042"/>
    <lineage>
        <taxon>Bacteria</taxon>
        <taxon>Candidatus Roizmaniibacteriota</taxon>
    </lineage>
</organism>
<evidence type="ECO:0000313" key="7">
    <source>
        <dbReference type="Proteomes" id="UP000177027"/>
    </source>
</evidence>
<dbReference type="SUPFAM" id="SSF52166">
    <property type="entry name" value="Ribosomal protein L4"/>
    <property type="match status" value="1"/>
</dbReference>
<protein>
    <recommendedName>
        <fullName evidence="4">Large ribosomal subunit protein uL4</fullName>
    </recommendedName>
    <alternativeName>
        <fullName evidence="5">50S ribosomal protein L4</fullName>
    </alternativeName>
</protein>
<gene>
    <name evidence="6" type="ORF">A3D06_01615</name>
</gene>
<comment type="caution">
    <text evidence="6">The sequence shown here is derived from an EMBL/GenBank/DDBJ whole genome shotgun (WGS) entry which is preliminary data.</text>
</comment>
<dbReference type="PANTHER" id="PTHR10746">
    <property type="entry name" value="50S RIBOSOMAL PROTEIN L4"/>
    <property type="match status" value="1"/>
</dbReference>
<dbReference type="Gene3D" id="3.40.1370.10">
    <property type="match status" value="1"/>
</dbReference>
<dbReference type="GO" id="GO:0005840">
    <property type="term" value="C:ribosome"/>
    <property type="evidence" value="ECO:0007669"/>
    <property type="project" value="UniProtKB-KW"/>
</dbReference>
<evidence type="ECO:0000256" key="5">
    <source>
        <dbReference type="ARBA" id="ARBA00035462"/>
    </source>
</evidence>